<dbReference type="RefSeq" id="WP_289470588.1">
    <property type="nucleotide sequence ID" value="NZ_JAUCMM010000007.1"/>
</dbReference>
<keyword evidence="2" id="KW-0812">Transmembrane</keyword>
<proteinExistence type="predicted"/>
<feature type="transmembrane region" description="Helical" evidence="2">
    <location>
        <begin position="86"/>
        <end position="115"/>
    </location>
</feature>
<feature type="compositionally biased region" description="Pro residues" evidence="1">
    <location>
        <begin position="195"/>
        <end position="208"/>
    </location>
</feature>
<reference evidence="3 4" key="1">
    <citation type="submission" date="2023-06" db="EMBL/GenBank/DDBJ databases">
        <authorList>
            <person name="Feng G."/>
            <person name="Li J."/>
            <person name="Zhu H."/>
        </authorList>
    </citation>
    <scope>NUCLEOTIDE SEQUENCE [LARGE SCALE GENOMIC DNA]</scope>
    <source>
        <strain evidence="3 4">RHCJP20</strain>
    </source>
</reference>
<keyword evidence="2" id="KW-0472">Membrane</keyword>
<name>A0ABT7THD3_9MICO</name>
<keyword evidence="2" id="KW-1133">Transmembrane helix</keyword>
<protein>
    <submittedName>
        <fullName evidence="3">Uncharacterized protein</fullName>
    </submittedName>
</protein>
<dbReference type="Proteomes" id="UP001235720">
    <property type="component" value="Unassembled WGS sequence"/>
</dbReference>
<feature type="transmembrane region" description="Helical" evidence="2">
    <location>
        <begin position="127"/>
        <end position="152"/>
    </location>
</feature>
<accession>A0ABT7THD3</accession>
<keyword evidence="4" id="KW-1185">Reference proteome</keyword>
<evidence type="ECO:0000313" key="4">
    <source>
        <dbReference type="Proteomes" id="UP001235720"/>
    </source>
</evidence>
<evidence type="ECO:0000256" key="2">
    <source>
        <dbReference type="SAM" id="Phobius"/>
    </source>
</evidence>
<feature type="transmembrane region" description="Helical" evidence="2">
    <location>
        <begin position="158"/>
        <end position="178"/>
    </location>
</feature>
<organism evidence="3 4">
    <name type="scientific">Curtobacterium subtropicum</name>
    <dbReference type="NCBI Taxonomy" id="3055138"/>
    <lineage>
        <taxon>Bacteria</taxon>
        <taxon>Bacillati</taxon>
        <taxon>Actinomycetota</taxon>
        <taxon>Actinomycetes</taxon>
        <taxon>Micrococcales</taxon>
        <taxon>Microbacteriaceae</taxon>
        <taxon>Curtobacterium</taxon>
    </lineage>
</organism>
<dbReference type="EMBL" id="JAUCMM010000007">
    <property type="protein sequence ID" value="MDM7888999.1"/>
    <property type="molecule type" value="Genomic_DNA"/>
</dbReference>
<feature type="region of interest" description="Disordered" evidence="1">
    <location>
        <begin position="184"/>
        <end position="208"/>
    </location>
</feature>
<feature type="region of interest" description="Disordered" evidence="1">
    <location>
        <begin position="1"/>
        <end position="20"/>
    </location>
</feature>
<evidence type="ECO:0000313" key="3">
    <source>
        <dbReference type="EMBL" id="MDM7888999.1"/>
    </source>
</evidence>
<feature type="transmembrane region" description="Helical" evidence="2">
    <location>
        <begin position="50"/>
        <end position="74"/>
    </location>
</feature>
<evidence type="ECO:0000256" key="1">
    <source>
        <dbReference type="SAM" id="MobiDB-lite"/>
    </source>
</evidence>
<sequence>MSGDGRQVDGTAADSGPAADSGVAAVAGPAAGRTWTLADSVALEARAYGWLILVVLPVLSLLPTVVGLVVVLVGGDVTVADATSTLWWVVLVPLVSAIPAFVATALSLPVTWAVGNRLRRVRSDRAHVAWTALTAAVLAVVSTAVAALLLAGGYGDPLVYVGSALPMGLAAGVAGALARRGQLRGARRRDTAEPTPEPPPTAPPEALV</sequence>
<gene>
    <name evidence="3" type="ORF">QUG98_11085</name>
</gene>
<comment type="caution">
    <text evidence="3">The sequence shown here is derived from an EMBL/GenBank/DDBJ whole genome shotgun (WGS) entry which is preliminary data.</text>
</comment>